<dbReference type="Proteomes" id="UP000198848">
    <property type="component" value="Unassembled WGS sequence"/>
</dbReference>
<keyword evidence="1 4" id="KW-0808">Transferase</keyword>
<name>A0A1H1GW93_NATTX</name>
<accession>A0A1H1GW93</accession>
<protein>
    <submittedName>
        <fullName evidence="4">Acetyltransferase (GNAT) family protein</fullName>
    </submittedName>
</protein>
<organism evidence="4 5">
    <name type="scientific">Natronobacterium texcoconense</name>
    <dbReference type="NCBI Taxonomy" id="1095778"/>
    <lineage>
        <taxon>Archaea</taxon>
        <taxon>Methanobacteriati</taxon>
        <taxon>Methanobacteriota</taxon>
        <taxon>Stenosarchaea group</taxon>
        <taxon>Halobacteria</taxon>
        <taxon>Halobacteriales</taxon>
        <taxon>Natrialbaceae</taxon>
        <taxon>Natronobacterium</taxon>
    </lineage>
</organism>
<dbReference type="CDD" id="cd04301">
    <property type="entry name" value="NAT_SF"/>
    <property type="match status" value="1"/>
</dbReference>
<dbReference type="PROSITE" id="PS51186">
    <property type="entry name" value="GNAT"/>
    <property type="match status" value="1"/>
</dbReference>
<evidence type="ECO:0000256" key="2">
    <source>
        <dbReference type="ARBA" id="ARBA00023315"/>
    </source>
</evidence>
<dbReference type="Pfam" id="PF00583">
    <property type="entry name" value="Acetyltransf_1"/>
    <property type="match status" value="1"/>
</dbReference>
<dbReference type="InterPro" id="IPR016181">
    <property type="entry name" value="Acyl_CoA_acyltransferase"/>
</dbReference>
<dbReference type="InterPro" id="IPR000182">
    <property type="entry name" value="GNAT_dom"/>
</dbReference>
<dbReference type="GO" id="GO:0016747">
    <property type="term" value="F:acyltransferase activity, transferring groups other than amino-acyl groups"/>
    <property type="evidence" value="ECO:0007669"/>
    <property type="project" value="InterPro"/>
</dbReference>
<sequence length="169" mass="19310">MEIRRLPADEKPVRRYLEELWLPYNRELGELLDDFSLADDVDIVSEELEYRLERHETDGYRVWVAVDGSNGAESSGDFVGFVATEVDEAPAVFDRPDRLVVCDIYVTEPYRGTGLAGELIERAERQAREAGCDELKLKVDVENERALAFYDKLGFEHSRHTMVAPVAEE</sequence>
<dbReference type="Gene3D" id="3.40.630.30">
    <property type="match status" value="1"/>
</dbReference>
<evidence type="ECO:0000259" key="3">
    <source>
        <dbReference type="PROSITE" id="PS51186"/>
    </source>
</evidence>
<dbReference type="PANTHER" id="PTHR43877">
    <property type="entry name" value="AMINOALKYLPHOSPHONATE N-ACETYLTRANSFERASE-RELATED-RELATED"/>
    <property type="match status" value="1"/>
</dbReference>
<evidence type="ECO:0000256" key="1">
    <source>
        <dbReference type="ARBA" id="ARBA00022679"/>
    </source>
</evidence>
<dbReference type="AlphaFoldDB" id="A0A1H1GW93"/>
<keyword evidence="5" id="KW-1185">Reference proteome</keyword>
<dbReference type="InterPro" id="IPR050832">
    <property type="entry name" value="Bact_Acetyltransf"/>
</dbReference>
<reference evidence="5" key="1">
    <citation type="submission" date="2016-10" db="EMBL/GenBank/DDBJ databases">
        <authorList>
            <person name="Varghese N."/>
            <person name="Submissions S."/>
        </authorList>
    </citation>
    <scope>NUCLEOTIDE SEQUENCE [LARGE SCALE GENOMIC DNA]</scope>
    <source>
        <strain evidence="5">DSM 24767</strain>
    </source>
</reference>
<dbReference type="PANTHER" id="PTHR43877:SF1">
    <property type="entry name" value="ACETYLTRANSFERASE"/>
    <property type="match status" value="1"/>
</dbReference>
<keyword evidence="2" id="KW-0012">Acyltransferase</keyword>
<dbReference type="STRING" id="1095778.SAMN04489842_2631"/>
<feature type="domain" description="N-acetyltransferase" evidence="3">
    <location>
        <begin position="1"/>
        <end position="169"/>
    </location>
</feature>
<evidence type="ECO:0000313" key="4">
    <source>
        <dbReference type="EMBL" id="SDR17106.1"/>
    </source>
</evidence>
<dbReference type="SUPFAM" id="SSF55729">
    <property type="entry name" value="Acyl-CoA N-acyltransferases (Nat)"/>
    <property type="match status" value="1"/>
</dbReference>
<gene>
    <name evidence="4" type="ORF">SAMN04489842_2631</name>
</gene>
<dbReference type="OrthoDB" id="125295at2157"/>
<dbReference type="RefSeq" id="WP_090382457.1">
    <property type="nucleotide sequence ID" value="NZ_FNLC01000002.1"/>
</dbReference>
<dbReference type="EMBL" id="FNLC01000002">
    <property type="protein sequence ID" value="SDR17106.1"/>
    <property type="molecule type" value="Genomic_DNA"/>
</dbReference>
<evidence type="ECO:0000313" key="5">
    <source>
        <dbReference type="Proteomes" id="UP000198848"/>
    </source>
</evidence>
<proteinExistence type="predicted"/>